<keyword evidence="10" id="KW-1185">Reference proteome</keyword>
<keyword evidence="2 7" id="KW-0645">Protease</keyword>
<dbReference type="AlphaFoldDB" id="A0AAN7H884"/>
<dbReference type="GO" id="GO:0016579">
    <property type="term" value="P:protein deubiquitination"/>
    <property type="evidence" value="ECO:0007669"/>
    <property type="project" value="TreeGrafter"/>
</dbReference>
<reference evidence="9" key="2">
    <citation type="submission" date="2023-05" db="EMBL/GenBank/DDBJ databases">
        <authorList>
            <consortium name="Lawrence Berkeley National Laboratory"/>
            <person name="Steindorff A."/>
            <person name="Hensen N."/>
            <person name="Bonometti L."/>
            <person name="Westerberg I."/>
            <person name="Brannstrom I.O."/>
            <person name="Guillou S."/>
            <person name="Cros-Aarteil S."/>
            <person name="Calhoun S."/>
            <person name="Haridas S."/>
            <person name="Kuo A."/>
            <person name="Mondo S."/>
            <person name="Pangilinan J."/>
            <person name="Riley R."/>
            <person name="Labutti K."/>
            <person name="Andreopoulos B."/>
            <person name="Lipzen A."/>
            <person name="Chen C."/>
            <person name="Yanf M."/>
            <person name="Daum C."/>
            <person name="Ng V."/>
            <person name="Clum A."/>
            <person name="Ohm R."/>
            <person name="Martin F."/>
            <person name="Silar P."/>
            <person name="Natvig D."/>
            <person name="Lalanne C."/>
            <person name="Gautier V."/>
            <person name="Ament-Velasquez S.L."/>
            <person name="Kruys A."/>
            <person name="Hutchinson M.I."/>
            <person name="Powell A.J."/>
            <person name="Barry K."/>
            <person name="Miller A.N."/>
            <person name="Grigoriev I.V."/>
            <person name="Debuchy R."/>
            <person name="Gladieux P."/>
            <person name="Thoren M.H."/>
            <person name="Johannesson H."/>
        </authorList>
    </citation>
    <scope>NUCLEOTIDE SEQUENCE</scope>
    <source>
        <strain evidence="9">CBS 532.94</strain>
    </source>
</reference>
<dbReference type="PRINTS" id="PR00707">
    <property type="entry name" value="UBCTHYDRLASE"/>
</dbReference>
<comment type="similarity">
    <text evidence="6 7">Belongs to the peptidase C12 family.</text>
</comment>
<dbReference type="PANTHER" id="PTHR10589">
    <property type="entry name" value="UBIQUITIN CARBOXYL-TERMINAL HYDROLASE"/>
    <property type="match status" value="1"/>
</dbReference>
<dbReference type="EC" id="3.4.19.12" evidence="7"/>
<sequence length="253" mass="27616">MAAKWFTVLENNPEVMNALGKKLGLSDDLTFYDVISLDEPDLLGDIPRPVYALLAIVPMTPAWLRDREKEDEKLGDPESYYHGGAAAAGADEPIIWFKQTIRDACGSYGLLHCAINGPTSKFIVPGSTLEKLRNAAIPLAKDERAQMLYDSKAFEEAHQSVAGLGDTAEPTIGSGEHRGQHFIAYVKANGHLWELEGSRNGPLDRGELGEDEDVLSPKALELGLKRIINLEKDSGEQDLRFSCIALAPKSNAT</sequence>
<feature type="domain" description="UCH catalytic" evidence="8">
    <location>
        <begin position="4"/>
        <end position="248"/>
    </location>
</feature>
<dbReference type="PANTHER" id="PTHR10589:SF41">
    <property type="entry name" value="UBIQUITIN CARBOXYL-TERMINAL HYDROLASE"/>
    <property type="match status" value="1"/>
</dbReference>
<dbReference type="EMBL" id="MU860057">
    <property type="protein sequence ID" value="KAK4239701.1"/>
    <property type="molecule type" value="Genomic_DNA"/>
</dbReference>
<evidence type="ECO:0000256" key="7">
    <source>
        <dbReference type="RuleBase" id="RU361215"/>
    </source>
</evidence>
<reference evidence="9" key="1">
    <citation type="journal article" date="2023" name="Mol. Phylogenet. Evol.">
        <title>Genome-scale phylogeny and comparative genomics of the fungal order Sordariales.</title>
        <authorList>
            <person name="Hensen N."/>
            <person name="Bonometti L."/>
            <person name="Westerberg I."/>
            <person name="Brannstrom I.O."/>
            <person name="Guillou S."/>
            <person name="Cros-Aarteil S."/>
            <person name="Calhoun S."/>
            <person name="Haridas S."/>
            <person name="Kuo A."/>
            <person name="Mondo S."/>
            <person name="Pangilinan J."/>
            <person name="Riley R."/>
            <person name="LaButti K."/>
            <person name="Andreopoulos B."/>
            <person name="Lipzen A."/>
            <person name="Chen C."/>
            <person name="Yan M."/>
            <person name="Daum C."/>
            <person name="Ng V."/>
            <person name="Clum A."/>
            <person name="Steindorff A."/>
            <person name="Ohm R.A."/>
            <person name="Martin F."/>
            <person name="Silar P."/>
            <person name="Natvig D.O."/>
            <person name="Lalanne C."/>
            <person name="Gautier V."/>
            <person name="Ament-Velasquez S.L."/>
            <person name="Kruys A."/>
            <person name="Hutchinson M.I."/>
            <person name="Powell A.J."/>
            <person name="Barry K."/>
            <person name="Miller A.N."/>
            <person name="Grigoriev I.V."/>
            <person name="Debuchy R."/>
            <person name="Gladieux P."/>
            <person name="Hiltunen Thoren M."/>
            <person name="Johannesson H."/>
        </authorList>
    </citation>
    <scope>NUCLEOTIDE SEQUENCE</scope>
    <source>
        <strain evidence="9">CBS 532.94</strain>
    </source>
</reference>
<protein>
    <recommendedName>
        <fullName evidence="7">Ubiquitin carboxyl-terminal hydrolase</fullName>
        <ecNumber evidence="7">3.4.19.12</ecNumber>
    </recommendedName>
</protein>
<accession>A0AAN7H884</accession>
<dbReference type="FunFam" id="3.40.532.10:FF:000008">
    <property type="entry name" value="Ubiquitin carboxyl-terminal hydrolase"/>
    <property type="match status" value="1"/>
</dbReference>
<proteinExistence type="inferred from homology"/>
<comment type="catalytic activity">
    <reaction evidence="1 7">
        <text>Thiol-dependent hydrolysis of ester, thioester, amide, peptide and isopeptide bonds formed by the C-terminal Gly of ubiquitin (a 76-residue protein attached to proteins as an intracellular targeting signal).</text>
        <dbReference type="EC" id="3.4.19.12"/>
    </reaction>
</comment>
<dbReference type="InterPro" id="IPR001578">
    <property type="entry name" value="Peptidase_C12_UCH"/>
</dbReference>
<evidence type="ECO:0000256" key="5">
    <source>
        <dbReference type="ARBA" id="ARBA00022807"/>
    </source>
</evidence>
<evidence type="ECO:0000256" key="4">
    <source>
        <dbReference type="ARBA" id="ARBA00022801"/>
    </source>
</evidence>
<dbReference type="GO" id="GO:0005737">
    <property type="term" value="C:cytoplasm"/>
    <property type="evidence" value="ECO:0007669"/>
    <property type="project" value="TreeGrafter"/>
</dbReference>
<comment type="caution">
    <text evidence="6">Lacks conserved residue(s) required for the propagation of feature annotation.</text>
</comment>
<evidence type="ECO:0000313" key="10">
    <source>
        <dbReference type="Proteomes" id="UP001303760"/>
    </source>
</evidence>
<dbReference type="SUPFAM" id="SSF54001">
    <property type="entry name" value="Cysteine proteinases"/>
    <property type="match status" value="1"/>
</dbReference>
<evidence type="ECO:0000259" key="8">
    <source>
        <dbReference type="PROSITE" id="PS52048"/>
    </source>
</evidence>
<organism evidence="9 10">
    <name type="scientific">Achaetomium macrosporum</name>
    <dbReference type="NCBI Taxonomy" id="79813"/>
    <lineage>
        <taxon>Eukaryota</taxon>
        <taxon>Fungi</taxon>
        <taxon>Dikarya</taxon>
        <taxon>Ascomycota</taxon>
        <taxon>Pezizomycotina</taxon>
        <taxon>Sordariomycetes</taxon>
        <taxon>Sordariomycetidae</taxon>
        <taxon>Sordariales</taxon>
        <taxon>Chaetomiaceae</taxon>
        <taxon>Achaetomium</taxon>
    </lineage>
</organism>
<dbReference type="Pfam" id="PF01088">
    <property type="entry name" value="Peptidase_C12"/>
    <property type="match status" value="1"/>
</dbReference>
<evidence type="ECO:0000256" key="3">
    <source>
        <dbReference type="ARBA" id="ARBA00022786"/>
    </source>
</evidence>
<dbReference type="PROSITE" id="PS52048">
    <property type="entry name" value="UCH_DOMAIN"/>
    <property type="match status" value="1"/>
</dbReference>
<dbReference type="InterPro" id="IPR038765">
    <property type="entry name" value="Papain-like_cys_pep_sf"/>
</dbReference>
<dbReference type="GO" id="GO:0004843">
    <property type="term" value="F:cysteine-type deubiquitinase activity"/>
    <property type="evidence" value="ECO:0007669"/>
    <property type="project" value="UniProtKB-EC"/>
</dbReference>
<keyword evidence="3 7" id="KW-0833">Ubl conjugation pathway</keyword>
<evidence type="ECO:0000256" key="1">
    <source>
        <dbReference type="ARBA" id="ARBA00000707"/>
    </source>
</evidence>
<comment type="caution">
    <text evidence="9">The sequence shown here is derived from an EMBL/GenBank/DDBJ whole genome shotgun (WGS) entry which is preliminary data.</text>
</comment>
<keyword evidence="5 7" id="KW-0788">Thiol protease</keyword>
<evidence type="ECO:0000313" key="9">
    <source>
        <dbReference type="EMBL" id="KAK4239701.1"/>
    </source>
</evidence>
<dbReference type="Proteomes" id="UP001303760">
    <property type="component" value="Unassembled WGS sequence"/>
</dbReference>
<name>A0AAN7H884_9PEZI</name>
<dbReference type="CDD" id="cd09616">
    <property type="entry name" value="Peptidase_C12_UCH_L1_L3"/>
    <property type="match status" value="1"/>
</dbReference>
<keyword evidence="4 7" id="KW-0378">Hydrolase</keyword>
<gene>
    <name evidence="9" type="ORF">C8A03DRAFT_32223</name>
</gene>
<evidence type="ECO:0000256" key="6">
    <source>
        <dbReference type="PROSITE-ProRule" id="PRU01393"/>
    </source>
</evidence>
<evidence type="ECO:0000256" key="2">
    <source>
        <dbReference type="ARBA" id="ARBA00022670"/>
    </source>
</evidence>
<dbReference type="Gene3D" id="3.40.532.10">
    <property type="entry name" value="Peptidase C12, ubiquitin carboxyl-terminal hydrolase"/>
    <property type="match status" value="1"/>
</dbReference>
<dbReference type="GO" id="GO:0006511">
    <property type="term" value="P:ubiquitin-dependent protein catabolic process"/>
    <property type="evidence" value="ECO:0007669"/>
    <property type="project" value="UniProtKB-UniRule"/>
</dbReference>
<dbReference type="InterPro" id="IPR036959">
    <property type="entry name" value="Peptidase_C12_UCH_sf"/>
</dbReference>